<reference evidence="6 7" key="1">
    <citation type="journal article" date="2024" name="J Genomics">
        <title>Draft genome sequencing and assembly of Favolaschia claudopus CIRM-BRFM 2984 isolated from oak limbs.</title>
        <authorList>
            <person name="Navarro D."/>
            <person name="Drula E."/>
            <person name="Chaduli D."/>
            <person name="Cazenave R."/>
            <person name="Ahrendt S."/>
            <person name="Wang J."/>
            <person name="Lipzen A."/>
            <person name="Daum C."/>
            <person name="Barry K."/>
            <person name="Grigoriev I.V."/>
            <person name="Favel A."/>
            <person name="Rosso M.N."/>
            <person name="Martin F."/>
        </authorList>
    </citation>
    <scope>NUCLEOTIDE SEQUENCE [LARGE SCALE GENOMIC DNA]</scope>
    <source>
        <strain evidence="6 7">CIRM-BRFM 2984</strain>
    </source>
</reference>
<protein>
    <submittedName>
        <fullName evidence="6">Uncharacterized protein</fullName>
    </submittedName>
</protein>
<proteinExistence type="predicted"/>
<sequence length="178" mass="19298">PVTGFAIAVAPLASLRHLLSATFWIWLHLLQCNVSNQYKSVVEDAINRLWRPLPTGRVSATTATILRWALVPTCIGPRHRHGADLALGSTSLTAVTVAYDEFKLAGHWFGKNLSAMFGYTVFEIGATKLMGESHSLVFISLQAISMSALGSLTTKHAQDCPDVTGDHALVRVTIPIYA</sequence>
<gene>
    <name evidence="6" type="ORF">R3P38DRAFT_2463245</name>
</gene>
<evidence type="ECO:0000256" key="1">
    <source>
        <dbReference type="ARBA" id="ARBA00004141"/>
    </source>
</evidence>
<dbReference type="GO" id="GO:0016020">
    <property type="term" value="C:membrane"/>
    <property type="evidence" value="ECO:0007669"/>
    <property type="project" value="UniProtKB-SubCell"/>
</dbReference>
<keyword evidence="3" id="KW-1133">Transmembrane helix</keyword>
<feature type="signal peptide" evidence="5">
    <location>
        <begin position="1"/>
        <end position="21"/>
    </location>
</feature>
<keyword evidence="7" id="KW-1185">Reference proteome</keyword>
<dbReference type="Proteomes" id="UP001362999">
    <property type="component" value="Unassembled WGS sequence"/>
</dbReference>
<feature type="non-terminal residue" evidence="6">
    <location>
        <position position="178"/>
    </location>
</feature>
<dbReference type="EMBL" id="JAWWNJ010000005">
    <property type="protein sequence ID" value="KAK7055235.1"/>
    <property type="molecule type" value="Genomic_DNA"/>
</dbReference>
<dbReference type="GO" id="GO:0016765">
    <property type="term" value="F:transferase activity, transferring alkyl or aryl (other than methyl) groups"/>
    <property type="evidence" value="ECO:0007669"/>
    <property type="project" value="InterPro"/>
</dbReference>
<comment type="subcellular location">
    <subcellularLocation>
        <location evidence="1">Membrane</location>
        <topology evidence="1">Multi-pass membrane protein</topology>
    </subcellularLocation>
</comment>
<evidence type="ECO:0000256" key="3">
    <source>
        <dbReference type="ARBA" id="ARBA00022989"/>
    </source>
</evidence>
<keyword evidence="5" id="KW-0732">Signal</keyword>
<feature type="non-terminal residue" evidence="6">
    <location>
        <position position="1"/>
    </location>
</feature>
<comment type="caution">
    <text evidence="6">The sequence shown here is derived from an EMBL/GenBank/DDBJ whole genome shotgun (WGS) entry which is preliminary data.</text>
</comment>
<keyword evidence="2" id="KW-0812">Transmembrane</keyword>
<dbReference type="PANTHER" id="PTHR42723">
    <property type="entry name" value="CHLOROPHYLL SYNTHASE"/>
    <property type="match status" value="1"/>
</dbReference>
<feature type="chain" id="PRO_5044001701" evidence="5">
    <location>
        <begin position="22"/>
        <end position="178"/>
    </location>
</feature>
<dbReference type="InterPro" id="IPR050475">
    <property type="entry name" value="Prenyltransferase_related"/>
</dbReference>
<evidence type="ECO:0000313" key="7">
    <source>
        <dbReference type="Proteomes" id="UP001362999"/>
    </source>
</evidence>
<name>A0AAW0DTH6_9AGAR</name>
<keyword evidence="4" id="KW-0472">Membrane</keyword>
<dbReference type="InterPro" id="IPR000537">
    <property type="entry name" value="UbiA_prenyltransferase"/>
</dbReference>
<evidence type="ECO:0000256" key="4">
    <source>
        <dbReference type="ARBA" id="ARBA00023136"/>
    </source>
</evidence>
<evidence type="ECO:0000256" key="5">
    <source>
        <dbReference type="SAM" id="SignalP"/>
    </source>
</evidence>
<accession>A0AAW0DTH6</accession>
<dbReference type="Pfam" id="PF01040">
    <property type="entry name" value="UbiA"/>
    <property type="match status" value="1"/>
</dbReference>
<organism evidence="6 7">
    <name type="scientific">Favolaschia claudopus</name>
    <dbReference type="NCBI Taxonomy" id="2862362"/>
    <lineage>
        <taxon>Eukaryota</taxon>
        <taxon>Fungi</taxon>
        <taxon>Dikarya</taxon>
        <taxon>Basidiomycota</taxon>
        <taxon>Agaricomycotina</taxon>
        <taxon>Agaricomycetes</taxon>
        <taxon>Agaricomycetidae</taxon>
        <taxon>Agaricales</taxon>
        <taxon>Marasmiineae</taxon>
        <taxon>Mycenaceae</taxon>
        <taxon>Favolaschia</taxon>
    </lineage>
</organism>
<dbReference type="AlphaFoldDB" id="A0AAW0DTH6"/>
<evidence type="ECO:0000256" key="2">
    <source>
        <dbReference type="ARBA" id="ARBA00022692"/>
    </source>
</evidence>
<dbReference type="PANTHER" id="PTHR42723:SF1">
    <property type="entry name" value="CHLOROPHYLL SYNTHASE, CHLOROPLASTIC"/>
    <property type="match status" value="1"/>
</dbReference>
<evidence type="ECO:0000313" key="6">
    <source>
        <dbReference type="EMBL" id="KAK7055235.1"/>
    </source>
</evidence>